<keyword evidence="1" id="KW-0547">Nucleotide-binding</keyword>
<dbReference type="EMBL" id="AOIT01000021">
    <property type="protein sequence ID" value="ELZ23914.1"/>
    <property type="molecule type" value="Genomic_DNA"/>
</dbReference>
<dbReference type="AlphaFoldDB" id="M0CPW5"/>
<keyword evidence="4" id="KW-0067">ATP-binding</keyword>
<evidence type="ECO:0000256" key="3">
    <source>
        <dbReference type="ARBA" id="ARBA00022806"/>
    </source>
</evidence>
<evidence type="ECO:0000259" key="5">
    <source>
        <dbReference type="Pfam" id="PF00580"/>
    </source>
</evidence>
<evidence type="ECO:0000256" key="2">
    <source>
        <dbReference type="ARBA" id="ARBA00022801"/>
    </source>
</evidence>
<keyword evidence="3 6" id="KW-0347">Helicase</keyword>
<keyword evidence="7" id="KW-1185">Reference proteome</keyword>
<evidence type="ECO:0000256" key="4">
    <source>
        <dbReference type="ARBA" id="ARBA00022840"/>
    </source>
</evidence>
<evidence type="ECO:0000313" key="7">
    <source>
        <dbReference type="Proteomes" id="UP000011615"/>
    </source>
</evidence>
<protein>
    <submittedName>
        <fullName evidence="6">Putative helicase</fullName>
    </submittedName>
</protein>
<organism evidence="6 7">
    <name type="scientific">Natrinema limicola JCM 13563</name>
    <dbReference type="NCBI Taxonomy" id="1230457"/>
    <lineage>
        <taxon>Archaea</taxon>
        <taxon>Methanobacteriati</taxon>
        <taxon>Methanobacteriota</taxon>
        <taxon>Stenosarchaea group</taxon>
        <taxon>Halobacteria</taxon>
        <taxon>Halobacteriales</taxon>
        <taxon>Natrialbaceae</taxon>
        <taxon>Natrinema</taxon>
    </lineage>
</organism>
<dbReference type="Pfam" id="PF00580">
    <property type="entry name" value="UvrD-helicase"/>
    <property type="match status" value="1"/>
</dbReference>
<evidence type="ECO:0000256" key="1">
    <source>
        <dbReference type="ARBA" id="ARBA00022741"/>
    </source>
</evidence>
<dbReference type="eggNOG" id="arCOG00802">
    <property type="taxonomic scope" value="Archaea"/>
</dbReference>
<dbReference type="InterPro" id="IPR027417">
    <property type="entry name" value="P-loop_NTPase"/>
</dbReference>
<dbReference type="InterPro" id="IPR014016">
    <property type="entry name" value="UvrD-like_ATP-bd"/>
</dbReference>
<dbReference type="GO" id="GO:0016787">
    <property type="term" value="F:hydrolase activity"/>
    <property type="evidence" value="ECO:0007669"/>
    <property type="project" value="UniProtKB-KW"/>
</dbReference>
<accession>M0CPW5</accession>
<keyword evidence="2" id="KW-0378">Hydrolase</keyword>
<dbReference type="Gene3D" id="3.40.50.300">
    <property type="entry name" value="P-loop containing nucleotide triphosphate hydrolases"/>
    <property type="match status" value="1"/>
</dbReference>
<dbReference type="Proteomes" id="UP000011615">
    <property type="component" value="Unassembled WGS sequence"/>
</dbReference>
<evidence type="ECO:0000313" key="6">
    <source>
        <dbReference type="EMBL" id="ELZ23914.1"/>
    </source>
</evidence>
<reference evidence="6 7" key="1">
    <citation type="journal article" date="2014" name="PLoS Genet.">
        <title>Phylogenetically driven sequencing of extremely halophilic archaea reveals strategies for static and dynamic osmo-response.</title>
        <authorList>
            <person name="Becker E.A."/>
            <person name="Seitzer P.M."/>
            <person name="Tritt A."/>
            <person name="Larsen D."/>
            <person name="Krusor M."/>
            <person name="Yao A.I."/>
            <person name="Wu D."/>
            <person name="Madern D."/>
            <person name="Eisen J.A."/>
            <person name="Darling A.E."/>
            <person name="Facciotti M.T."/>
        </authorList>
    </citation>
    <scope>NUCLEOTIDE SEQUENCE [LARGE SCALE GENOMIC DNA]</scope>
    <source>
        <strain evidence="6 7">JCM 13563</strain>
    </source>
</reference>
<dbReference type="STRING" id="1230457.C476_04175"/>
<sequence length="84" mass="9522">MNGIRLTDEQQQDALILDRNVAITASAGIGKTTTLAERSVRISEENPDVTLENIATSVTESFDWEPQITDLEYERRSLVRERDK</sequence>
<dbReference type="PATRIC" id="fig|1230457.4.peg.834"/>
<dbReference type="SUPFAM" id="SSF52540">
    <property type="entry name" value="P-loop containing nucleoside triphosphate hydrolases"/>
    <property type="match status" value="1"/>
</dbReference>
<gene>
    <name evidence="6" type="ORF">C476_04175</name>
</gene>
<feature type="domain" description="UvrD-like helicase ATP-binding" evidence="5">
    <location>
        <begin position="6"/>
        <end position="46"/>
    </location>
</feature>
<dbReference type="GO" id="GO:0005524">
    <property type="term" value="F:ATP binding"/>
    <property type="evidence" value="ECO:0007669"/>
    <property type="project" value="UniProtKB-KW"/>
</dbReference>
<comment type="caution">
    <text evidence="6">The sequence shown here is derived from an EMBL/GenBank/DDBJ whole genome shotgun (WGS) entry which is preliminary data.</text>
</comment>
<name>M0CPW5_9EURY</name>
<dbReference type="GO" id="GO:0004386">
    <property type="term" value="F:helicase activity"/>
    <property type="evidence" value="ECO:0007669"/>
    <property type="project" value="UniProtKB-KW"/>
</dbReference>
<proteinExistence type="predicted"/>